<evidence type="ECO:0000256" key="2">
    <source>
        <dbReference type="ARBA" id="ARBA00023163"/>
    </source>
</evidence>
<dbReference type="PANTHER" id="PTHR11800:SF2">
    <property type="entry name" value="DNA-DIRECTED RNA POLYMERASE II SUBUNIT RPB3"/>
    <property type="match status" value="1"/>
</dbReference>
<dbReference type="InterPro" id="IPR036643">
    <property type="entry name" value="RNApol_insert_sf"/>
</dbReference>
<dbReference type="OrthoDB" id="270173at2759"/>
<dbReference type="SUPFAM" id="SSF56553">
    <property type="entry name" value="Insert subdomain of RNA polymerase alpha subunit"/>
    <property type="match status" value="1"/>
</dbReference>
<feature type="region of interest" description="Disordered" evidence="3">
    <location>
        <begin position="332"/>
        <end position="351"/>
    </location>
</feature>
<feature type="compositionally biased region" description="Polar residues" evidence="3">
    <location>
        <begin position="342"/>
        <end position="351"/>
    </location>
</feature>
<dbReference type="HAMAP" id="MF_00320">
    <property type="entry name" value="RNApol_arch_Rpo3"/>
    <property type="match status" value="1"/>
</dbReference>
<evidence type="ECO:0000256" key="3">
    <source>
        <dbReference type="SAM" id="MobiDB-lite"/>
    </source>
</evidence>
<dbReference type="GO" id="GO:0003899">
    <property type="term" value="F:DNA-directed RNA polymerase activity"/>
    <property type="evidence" value="ECO:0007669"/>
    <property type="project" value="InterPro"/>
</dbReference>
<dbReference type="GeneID" id="34621668"/>
<dbReference type="InterPro" id="IPR022842">
    <property type="entry name" value="RNAP_Rpo3/Rpb3/RPAC1"/>
</dbReference>
<evidence type="ECO:0000259" key="4">
    <source>
        <dbReference type="SMART" id="SM00662"/>
    </source>
</evidence>
<dbReference type="RefSeq" id="XP_026190120.1">
    <property type="nucleotide sequence ID" value="XM_026334335.1"/>
</dbReference>
<dbReference type="Pfam" id="PF01193">
    <property type="entry name" value="RNA_pol_L"/>
    <property type="match status" value="1"/>
</dbReference>
<protein>
    <submittedName>
        <fullName evidence="6">DNA-directed RNA polymerase II subunit rpb3</fullName>
    </submittedName>
</protein>
<organism evidence="5 6">
    <name type="scientific">Cyclospora cayetanensis</name>
    <dbReference type="NCBI Taxonomy" id="88456"/>
    <lineage>
        <taxon>Eukaryota</taxon>
        <taxon>Sar</taxon>
        <taxon>Alveolata</taxon>
        <taxon>Apicomplexa</taxon>
        <taxon>Conoidasida</taxon>
        <taxon>Coccidia</taxon>
        <taxon>Eucoccidiorida</taxon>
        <taxon>Eimeriorina</taxon>
        <taxon>Eimeriidae</taxon>
        <taxon>Cyclospora</taxon>
    </lineage>
</organism>
<dbReference type="PANTHER" id="PTHR11800">
    <property type="entry name" value="DNA-DIRECTED RNA POLYMERASE"/>
    <property type="match status" value="1"/>
</dbReference>
<feature type="compositionally biased region" description="Low complexity" evidence="3">
    <location>
        <begin position="332"/>
        <end position="341"/>
    </location>
</feature>
<dbReference type="Gene3D" id="2.170.120.12">
    <property type="entry name" value="DNA-directed RNA polymerase, insert domain"/>
    <property type="match status" value="1"/>
</dbReference>
<sequence length="351" mass="37988">MSNLADYGSSLGGSVGGPTASLQRLHQQPQLHQQQQLLQAAIRITELSSKVVKFTLSNCDASIANALRRVMISEVPSLAIDLVTVFENTSVLHDEYIVHRLGLLPIDSSSVERFISRDYTLDATAAESDYLVVTHLDLVAERTIGGITGGPHGGPPMPVPSPQDMQADGFASGIPIVKLRKNQSVSMSCLATKGIGKLHAKWSPVATATYKCRPIIQLNEEMLQTASAQSKKEIADSCPRKVFTFEDDTAVGGTGILRVANPLDCMFCDQCTKKAKELSLREAIRVAPDERTFHFTVESTGVMPAEKIVQMAFDILRNKLSDLETHTAAAAARATGQQHQQPPQLTAVTEL</sequence>
<evidence type="ECO:0000256" key="1">
    <source>
        <dbReference type="ARBA" id="ARBA00022478"/>
    </source>
</evidence>
<accession>A0A6P6RSP4</accession>
<gene>
    <name evidence="6" type="primary">LOC34621668</name>
</gene>
<keyword evidence="2" id="KW-0804">Transcription</keyword>
<evidence type="ECO:0000313" key="6">
    <source>
        <dbReference type="RefSeq" id="XP_026190120.1"/>
    </source>
</evidence>
<dbReference type="Gene3D" id="3.30.1360.10">
    <property type="entry name" value="RNA polymerase, RBP11-like subunit"/>
    <property type="match status" value="1"/>
</dbReference>
<dbReference type="InterPro" id="IPR011263">
    <property type="entry name" value="DNA-dir_RNA_pol_RpoA/D/Rpb3"/>
</dbReference>
<dbReference type="Proteomes" id="UP000515125">
    <property type="component" value="Unplaced"/>
</dbReference>
<feature type="domain" description="DNA-directed RNA polymerase RpoA/D/Rpb3-type" evidence="4">
    <location>
        <begin position="51"/>
        <end position="326"/>
    </location>
</feature>
<keyword evidence="5" id="KW-1185">Reference proteome</keyword>
<dbReference type="SUPFAM" id="SSF55257">
    <property type="entry name" value="RBP11-like subunits of RNA polymerase"/>
    <property type="match status" value="1"/>
</dbReference>
<keyword evidence="1 6" id="KW-0240">DNA-directed RNA polymerase</keyword>
<dbReference type="SMART" id="SM00662">
    <property type="entry name" value="RPOLD"/>
    <property type="match status" value="1"/>
</dbReference>
<dbReference type="InterPro" id="IPR050518">
    <property type="entry name" value="Rpo3/RPB3_RNA_Pol_subunit"/>
</dbReference>
<dbReference type="Gene3D" id="3.30.70.20">
    <property type="match status" value="1"/>
</dbReference>
<dbReference type="NCBIfam" id="NF001988">
    <property type="entry name" value="PRK00783.1"/>
    <property type="match status" value="1"/>
</dbReference>
<dbReference type="AlphaFoldDB" id="A0A6P6RSP4"/>
<dbReference type="GO" id="GO:0006366">
    <property type="term" value="P:transcription by RNA polymerase II"/>
    <property type="evidence" value="ECO:0007669"/>
    <property type="project" value="TreeGrafter"/>
</dbReference>
<reference evidence="6" key="1">
    <citation type="submission" date="2025-08" db="UniProtKB">
        <authorList>
            <consortium name="RefSeq"/>
        </authorList>
    </citation>
    <scope>IDENTIFICATION</scope>
</reference>
<dbReference type="InterPro" id="IPR036603">
    <property type="entry name" value="RBP11-like"/>
</dbReference>
<dbReference type="GO" id="GO:0005665">
    <property type="term" value="C:RNA polymerase II, core complex"/>
    <property type="evidence" value="ECO:0007669"/>
    <property type="project" value="TreeGrafter"/>
</dbReference>
<name>A0A6P6RSP4_9EIME</name>
<dbReference type="GO" id="GO:0046983">
    <property type="term" value="F:protein dimerization activity"/>
    <property type="evidence" value="ECO:0007669"/>
    <property type="project" value="InterPro"/>
</dbReference>
<evidence type="ECO:0000313" key="5">
    <source>
        <dbReference type="Proteomes" id="UP000515125"/>
    </source>
</evidence>
<proteinExistence type="inferred from homology"/>